<evidence type="ECO:0000313" key="8">
    <source>
        <dbReference type="WBParaSite" id="TMUE_1000003499.1"/>
    </source>
</evidence>
<feature type="region of interest" description="Disordered" evidence="6">
    <location>
        <begin position="761"/>
        <end position="803"/>
    </location>
</feature>
<name>A0A5S6Q8F0_TRIMR</name>
<evidence type="ECO:0000256" key="3">
    <source>
        <dbReference type="ARBA" id="ARBA00022490"/>
    </source>
</evidence>
<keyword evidence="7" id="KW-1185">Reference proteome</keyword>
<dbReference type="WBParaSite" id="TMUE_1000003499.1">
    <property type="protein sequence ID" value="TMUE_1000003499.1"/>
    <property type="gene ID" value="WBGene00289293"/>
</dbReference>
<evidence type="ECO:0000256" key="5">
    <source>
        <dbReference type="ARBA" id="ARBA00023212"/>
    </source>
</evidence>
<feature type="compositionally biased region" description="Polar residues" evidence="6">
    <location>
        <begin position="405"/>
        <end position="418"/>
    </location>
</feature>
<dbReference type="PANTHER" id="PTHR15073:SF1">
    <property type="entry name" value="RETICULOCYTE-BINDING PROTEIN HOMOLOG 2A"/>
    <property type="match status" value="1"/>
</dbReference>
<dbReference type="STRING" id="70415.A0A5S6Q8F0"/>
<feature type="region of interest" description="Disordered" evidence="6">
    <location>
        <begin position="483"/>
        <end position="510"/>
    </location>
</feature>
<feature type="compositionally biased region" description="Basic and acidic residues" evidence="6">
    <location>
        <begin position="357"/>
        <end position="375"/>
    </location>
</feature>
<dbReference type="InterPro" id="IPR008604">
    <property type="entry name" value="MAP7_fam"/>
</dbReference>
<accession>A0A5S6Q8F0</accession>
<keyword evidence="4" id="KW-0175">Coiled coil</keyword>
<comment type="similarity">
    <text evidence="2">Belongs to the MAP7 family.</text>
</comment>
<evidence type="ECO:0000256" key="2">
    <source>
        <dbReference type="ARBA" id="ARBA00007525"/>
    </source>
</evidence>
<feature type="region of interest" description="Disordered" evidence="6">
    <location>
        <begin position="330"/>
        <end position="453"/>
    </location>
</feature>
<dbReference type="AlphaFoldDB" id="A0A5S6Q8F0"/>
<reference evidence="8" key="1">
    <citation type="submission" date="2019-12" db="UniProtKB">
        <authorList>
            <consortium name="WormBaseParasite"/>
        </authorList>
    </citation>
    <scope>IDENTIFICATION</scope>
</reference>
<feature type="compositionally biased region" description="Low complexity" evidence="6">
    <location>
        <begin position="761"/>
        <end position="773"/>
    </location>
</feature>
<comment type="subcellular location">
    <subcellularLocation>
        <location evidence="1">Cytoplasm</location>
        <location evidence="1">Cytoskeleton</location>
    </subcellularLocation>
</comment>
<dbReference type="PANTHER" id="PTHR15073">
    <property type="entry name" value="MICROTUBULE-ASSOCIATED PROTEIN"/>
    <property type="match status" value="1"/>
</dbReference>
<evidence type="ECO:0000256" key="4">
    <source>
        <dbReference type="ARBA" id="ARBA00023054"/>
    </source>
</evidence>
<dbReference type="GO" id="GO:0000226">
    <property type="term" value="P:microtubule cytoskeleton organization"/>
    <property type="evidence" value="ECO:0007669"/>
    <property type="project" value="InterPro"/>
</dbReference>
<keyword evidence="3" id="KW-0963">Cytoplasm</keyword>
<evidence type="ECO:0000313" key="7">
    <source>
        <dbReference type="Proteomes" id="UP000046395"/>
    </source>
</evidence>
<dbReference type="GO" id="GO:0015630">
    <property type="term" value="C:microtubule cytoskeleton"/>
    <property type="evidence" value="ECO:0007669"/>
    <property type="project" value="InterPro"/>
</dbReference>
<evidence type="ECO:0000256" key="1">
    <source>
        <dbReference type="ARBA" id="ARBA00004245"/>
    </source>
</evidence>
<feature type="compositionally biased region" description="Basic and acidic residues" evidence="6">
    <location>
        <begin position="51"/>
        <end position="103"/>
    </location>
</feature>
<protein>
    <submittedName>
        <fullName evidence="8">MAP7 domain-containing protein</fullName>
    </submittedName>
</protein>
<feature type="compositionally biased region" description="Basic and acidic residues" evidence="6">
    <location>
        <begin position="24"/>
        <end position="34"/>
    </location>
</feature>
<evidence type="ECO:0000256" key="6">
    <source>
        <dbReference type="SAM" id="MobiDB-lite"/>
    </source>
</evidence>
<sequence length="803" mass="88206">MSGEGDLCNSVVLANMFTNSGQSAEERKPDDVAERPPVSSSPSRQMTSQQKKNDRESRIKMYRQQRENEERERRLNALRMAEEREERNRQMKEAEKARKANELRQRELQRRQAFEERRRHIEEAERQKRLQLLEKVTAVKGGSGTVQSGSGACQSRPTTAYAFGSSGPRTLAYLEKLDSCYRVYDSKLYGGTSHAGSTPRVKTASAITGRPKTSAPLSSRTDRGCLGSMASSMCQGSSRDRNVSSRMNTPPVGANIMTASFAAGDSSISARNVRSKGLAVATARENRANFTIASGATYPASGKAGLSASNRARPALKQSIAPLVVKKAAVQEPKKQERAAAVAATSGNGPTRRGRKVAPDRDALQENEDGKERLLSQDGGSVNTPSSAEAPAAIMVTPEPGDGETSGTEWASKDSSPNGGPLRTPSPAATVEDNGEQQVTGVKDEQVAAPPNVVPHRVVTVRVLTAEEAKAALDERRRLAREQMEREKELERQRLEEQRRMEEERLRKEEEEFRLAEEEESRQLEIARQDEARRLKLAIEMEEKRRELEAQQLAEATLKKAALELKAREQANKVEQERREMEERRLREEKERFERKKKLEAIMQRTRSSNAGDVLSKTDSSLLAADNNHTENTGKMYKSMFSDSKEFGNLETQPRVLSTMLQRLADSRPAVGRSIESVLNRVRSSASLEGNSNASDSVTVENCLKANNGSMQASHCSDLLKTPSREDSSVDSLLTVNGVTTESSKLSGAFSDDHFISSFSFSESSPAHTSSPIVGAVASEPAMEAQPDGTAGAIADERTRSST</sequence>
<feature type="compositionally biased region" description="Polar residues" evidence="6">
    <location>
        <begin position="38"/>
        <end position="50"/>
    </location>
</feature>
<organism evidence="7 8">
    <name type="scientific">Trichuris muris</name>
    <name type="common">Mouse whipworm</name>
    <dbReference type="NCBI Taxonomy" id="70415"/>
    <lineage>
        <taxon>Eukaryota</taxon>
        <taxon>Metazoa</taxon>
        <taxon>Ecdysozoa</taxon>
        <taxon>Nematoda</taxon>
        <taxon>Enoplea</taxon>
        <taxon>Dorylaimia</taxon>
        <taxon>Trichinellida</taxon>
        <taxon>Trichuridae</taxon>
        <taxon>Trichuris</taxon>
    </lineage>
</organism>
<keyword evidence="5" id="KW-0206">Cytoskeleton</keyword>
<proteinExistence type="inferred from homology"/>
<dbReference type="Pfam" id="PF05672">
    <property type="entry name" value="MAP7"/>
    <property type="match status" value="1"/>
</dbReference>
<dbReference type="InterPro" id="IPR051483">
    <property type="entry name" value="MAP7_domain-containing"/>
</dbReference>
<dbReference type="Proteomes" id="UP000046395">
    <property type="component" value="Unassembled WGS sequence"/>
</dbReference>
<feature type="compositionally biased region" description="Polar residues" evidence="6">
    <location>
        <begin position="378"/>
        <end position="387"/>
    </location>
</feature>
<feature type="region of interest" description="Disordered" evidence="6">
    <location>
        <begin position="192"/>
        <end position="222"/>
    </location>
</feature>
<feature type="region of interest" description="Disordered" evidence="6">
    <location>
        <begin position="19"/>
        <end position="103"/>
    </location>
</feature>